<evidence type="ECO:0000313" key="1">
    <source>
        <dbReference type="EMBL" id="QBK85746.1"/>
    </source>
</evidence>
<organism evidence="1">
    <name type="scientific">Marseillevirus LCMAC101</name>
    <dbReference type="NCBI Taxonomy" id="2506602"/>
    <lineage>
        <taxon>Viruses</taxon>
        <taxon>Varidnaviria</taxon>
        <taxon>Bamfordvirae</taxon>
        <taxon>Nucleocytoviricota</taxon>
        <taxon>Megaviricetes</taxon>
        <taxon>Pimascovirales</taxon>
        <taxon>Pimascovirales incertae sedis</taxon>
        <taxon>Marseilleviridae</taxon>
    </lineage>
</organism>
<proteinExistence type="predicted"/>
<dbReference type="SUPFAM" id="SSF48403">
    <property type="entry name" value="Ankyrin repeat"/>
    <property type="match status" value="1"/>
</dbReference>
<reference evidence="1" key="1">
    <citation type="journal article" date="2019" name="MBio">
        <title>Virus Genomes from Deep Sea Sediments Expand the Ocean Megavirome and Support Independent Origins of Viral Gigantism.</title>
        <authorList>
            <person name="Backstrom D."/>
            <person name="Yutin N."/>
            <person name="Jorgensen S.L."/>
            <person name="Dharamshi J."/>
            <person name="Homa F."/>
            <person name="Zaremba-Niedwiedzka K."/>
            <person name="Spang A."/>
            <person name="Wolf Y.I."/>
            <person name="Koonin E.V."/>
            <person name="Ettema T.J."/>
        </authorList>
    </citation>
    <scope>NUCLEOTIDE SEQUENCE</scope>
</reference>
<dbReference type="Gene3D" id="1.25.40.20">
    <property type="entry name" value="Ankyrin repeat-containing domain"/>
    <property type="match status" value="1"/>
</dbReference>
<gene>
    <name evidence="1" type="ORF">LCMAC101_03410</name>
</gene>
<sequence>MKNRGFCRPPVRKRLSRKFNNACFCGDLTTVLQLIDKVNINKRDEDGWDSLCHLTGGMNYCVFPRPSEGHYTIAKILVDFGINVDVKNLTLDGRYLTALESLSETHPEFKNEIEDHIYWSQWRGRGIKRARKGDLE</sequence>
<name>A0A481YTB9_9VIRU</name>
<accession>A0A481YTB9</accession>
<dbReference type="InterPro" id="IPR036770">
    <property type="entry name" value="Ankyrin_rpt-contain_sf"/>
</dbReference>
<protein>
    <submittedName>
        <fullName evidence="1">Ankyrin repeat protein</fullName>
    </submittedName>
</protein>
<dbReference type="EMBL" id="MK500327">
    <property type="protein sequence ID" value="QBK85746.1"/>
    <property type="molecule type" value="Genomic_DNA"/>
</dbReference>